<reference evidence="1" key="1">
    <citation type="submission" date="2014-09" db="EMBL/GenBank/DDBJ databases">
        <authorList>
            <person name="Magalhaes I.L.F."/>
            <person name="Oliveira U."/>
            <person name="Santos F.R."/>
            <person name="Vidigal T.H.D.A."/>
            <person name="Brescovit A.D."/>
            <person name="Santos A.J."/>
        </authorList>
    </citation>
    <scope>NUCLEOTIDE SEQUENCE</scope>
    <source>
        <tissue evidence="1">Shoot tissue taken approximately 20 cm above the soil surface</tissue>
    </source>
</reference>
<organism evidence="1">
    <name type="scientific">Arundo donax</name>
    <name type="common">Giant reed</name>
    <name type="synonym">Donax arundinaceus</name>
    <dbReference type="NCBI Taxonomy" id="35708"/>
    <lineage>
        <taxon>Eukaryota</taxon>
        <taxon>Viridiplantae</taxon>
        <taxon>Streptophyta</taxon>
        <taxon>Embryophyta</taxon>
        <taxon>Tracheophyta</taxon>
        <taxon>Spermatophyta</taxon>
        <taxon>Magnoliopsida</taxon>
        <taxon>Liliopsida</taxon>
        <taxon>Poales</taxon>
        <taxon>Poaceae</taxon>
        <taxon>PACMAD clade</taxon>
        <taxon>Arundinoideae</taxon>
        <taxon>Arundineae</taxon>
        <taxon>Arundo</taxon>
    </lineage>
</organism>
<protein>
    <submittedName>
        <fullName evidence="1">Uncharacterized protein</fullName>
    </submittedName>
</protein>
<dbReference type="EMBL" id="GBRH01237131">
    <property type="protein sequence ID" value="JAD60764.1"/>
    <property type="molecule type" value="Transcribed_RNA"/>
</dbReference>
<reference evidence="1" key="2">
    <citation type="journal article" date="2015" name="Data Brief">
        <title>Shoot transcriptome of the giant reed, Arundo donax.</title>
        <authorList>
            <person name="Barrero R.A."/>
            <person name="Guerrero F.D."/>
            <person name="Moolhuijzen P."/>
            <person name="Goolsby J.A."/>
            <person name="Tidwell J."/>
            <person name="Bellgard S.E."/>
            <person name="Bellgard M.I."/>
        </authorList>
    </citation>
    <scope>NUCLEOTIDE SEQUENCE</scope>
    <source>
        <tissue evidence="1">Shoot tissue taken approximately 20 cm above the soil surface</tissue>
    </source>
</reference>
<evidence type="ECO:0000313" key="1">
    <source>
        <dbReference type="EMBL" id="JAD60764.1"/>
    </source>
</evidence>
<dbReference type="AlphaFoldDB" id="A0A0A9B9W4"/>
<proteinExistence type="predicted"/>
<name>A0A0A9B9W4_ARUDO</name>
<accession>A0A0A9B9W4</accession>
<sequence>MQSCDIERKSMRWLLHYHMKETILYLASLGKLRLFSVNRKFES</sequence>